<keyword evidence="2" id="KW-1185">Reference proteome</keyword>
<dbReference type="Proteomes" id="UP000483004">
    <property type="component" value="Unassembled WGS sequence"/>
</dbReference>
<sequence>MPNGLDGRGPGIGPGCCCGGGPYGPPGGPGGGPGGRGDWPGSDGCVIAVVSSLGPPIGRL</sequence>
<name>A0A6L3VRL8_9ACTN</name>
<organism evidence="1 2">
    <name type="scientific">Actinomadura montaniterrae</name>
    <dbReference type="NCBI Taxonomy" id="1803903"/>
    <lineage>
        <taxon>Bacteria</taxon>
        <taxon>Bacillati</taxon>
        <taxon>Actinomycetota</taxon>
        <taxon>Actinomycetes</taxon>
        <taxon>Streptosporangiales</taxon>
        <taxon>Thermomonosporaceae</taxon>
        <taxon>Actinomadura</taxon>
    </lineage>
</organism>
<evidence type="ECO:0000313" key="1">
    <source>
        <dbReference type="EMBL" id="KAB2377465.1"/>
    </source>
</evidence>
<accession>A0A6L3VRL8</accession>
<dbReference type="EMBL" id="WBMR01000075">
    <property type="protein sequence ID" value="KAB2377465.1"/>
    <property type="molecule type" value="Genomic_DNA"/>
</dbReference>
<reference evidence="1 2" key="1">
    <citation type="submission" date="2019-09" db="EMBL/GenBank/DDBJ databases">
        <title>Actinomadura physcomitrii sp. nov., a novel actinomycete isolated from moss [Physcomitrium sphaericum (Ludw) Fuernr].</title>
        <authorList>
            <person name="Liu C."/>
            <person name="Zhuang X."/>
        </authorList>
    </citation>
    <scope>NUCLEOTIDE SEQUENCE [LARGE SCALE GENOMIC DNA]</scope>
    <source>
        <strain evidence="1 2">CYP1-1B</strain>
    </source>
</reference>
<gene>
    <name evidence="1" type="ORF">F9B16_24190</name>
</gene>
<comment type="caution">
    <text evidence="1">The sequence shown here is derived from an EMBL/GenBank/DDBJ whole genome shotgun (WGS) entry which is preliminary data.</text>
</comment>
<dbReference type="AlphaFoldDB" id="A0A6L3VRL8"/>
<protein>
    <submittedName>
        <fullName evidence="1">Uncharacterized protein</fullName>
    </submittedName>
</protein>
<evidence type="ECO:0000313" key="2">
    <source>
        <dbReference type="Proteomes" id="UP000483004"/>
    </source>
</evidence>
<proteinExistence type="predicted"/>